<dbReference type="InterPro" id="IPR014017">
    <property type="entry name" value="DNA_helicase_UvrD-like_C"/>
</dbReference>
<dbReference type="RefSeq" id="WP_148971734.1">
    <property type="nucleotide sequence ID" value="NZ_CP043316.1"/>
</dbReference>
<evidence type="ECO:0000256" key="8">
    <source>
        <dbReference type="ARBA" id="ARBA00048988"/>
    </source>
</evidence>
<organism evidence="12 13">
    <name type="scientific">Candidatus Cytomitobacter primus</name>
    <dbReference type="NCBI Taxonomy" id="2066024"/>
    <lineage>
        <taxon>Bacteria</taxon>
        <taxon>Pseudomonadati</taxon>
        <taxon>Pseudomonadota</taxon>
        <taxon>Alphaproteobacteria</taxon>
        <taxon>Holosporales</taxon>
        <taxon>Holosporaceae</taxon>
        <taxon>Candidatus Cytomitobacter</taxon>
    </lineage>
</organism>
<dbReference type="GO" id="GO:0005829">
    <property type="term" value="C:cytosol"/>
    <property type="evidence" value="ECO:0007669"/>
    <property type="project" value="TreeGrafter"/>
</dbReference>
<evidence type="ECO:0000256" key="9">
    <source>
        <dbReference type="PROSITE-ProRule" id="PRU00560"/>
    </source>
</evidence>
<gene>
    <name evidence="12" type="ORF">FZC34_01680</name>
</gene>
<comment type="catalytic activity">
    <reaction evidence="6">
        <text>Couples ATP hydrolysis with the unwinding of duplex DNA by translocating in the 3'-5' direction.</text>
        <dbReference type="EC" id="5.6.2.4"/>
    </reaction>
</comment>
<evidence type="ECO:0000256" key="4">
    <source>
        <dbReference type="ARBA" id="ARBA00022840"/>
    </source>
</evidence>
<accession>A0A5C0UGC3</accession>
<evidence type="ECO:0000313" key="12">
    <source>
        <dbReference type="EMBL" id="QEK38613.1"/>
    </source>
</evidence>
<dbReference type="InterPro" id="IPR027417">
    <property type="entry name" value="P-loop_NTPase"/>
</dbReference>
<feature type="domain" description="UvrD-like helicase ATP-binding" evidence="11">
    <location>
        <begin position="1"/>
        <end position="417"/>
    </location>
</feature>
<evidence type="ECO:0000256" key="10">
    <source>
        <dbReference type="SAM" id="MobiDB-lite"/>
    </source>
</evidence>
<dbReference type="GO" id="GO:0005524">
    <property type="term" value="F:ATP binding"/>
    <property type="evidence" value="ECO:0007669"/>
    <property type="project" value="UniProtKB-UniRule"/>
</dbReference>
<evidence type="ECO:0000313" key="13">
    <source>
        <dbReference type="Proteomes" id="UP000325004"/>
    </source>
</evidence>
<dbReference type="Pfam" id="PF00580">
    <property type="entry name" value="UvrD-helicase"/>
    <property type="match status" value="1"/>
</dbReference>
<dbReference type="OrthoDB" id="9810135at2"/>
<reference evidence="12 13" key="1">
    <citation type="submission" date="2019-08" db="EMBL/GenBank/DDBJ databases">
        <title>Highly reduced genomes of protist endosymbionts show evolutionary convergence.</title>
        <authorList>
            <person name="George E."/>
            <person name="Husnik F."/>
            <person name="Tashyreva D."/>
            <person name="Prokopchuk G."/>
            <person name="Horak A."/>
            <person name="Kwong W.K."/>
            <person name="Lukes J."/>
            <person name="Keeling P.J."/>
        </authorList>
    </citation>
    <scope>NUCLEOTIDE SEQUENCE [LARGE SCALE GENOMIC DNA]</scope>
    <source>
        <strain evidence="12">1604LC</strain>
    </source>
</reference>
<keyword evidence="4 9" id="KW-0067">ATP-binding</keyword>
<evidence type="ECO:0000256" key="5">
    <source>
        <dbReference type="ARBA" id="ARBA00023235"/>
    </source>
</evidence>
<keyword evidence="2 9" id="KW-0378">Hydrolase</keyword>
<feature type="region of interest" description="Disordered" evidence="10">
    <location>
        <begin position="169"/>
        <end position="202"/>
    </location>
</feature>
<evidence type="ECO:0000256" key="2">
    <source>
        <dbReference type="ARBA" id="ARBA00022801"/>
    </source>
</evidence>
<dbReference type="EMBL" id="CP043316">
    <property type="protein sequence ID" value="QEK38613.1"/>
    <property type="molecule type" value="Genomic_DNA"/>
</dbReference>
<evidence type="ECO:0000256" key="3">
    <source>
        <dbReference type="ARBA" id="ARBA00022806"/>
    </source>
</evidence>
<dbReference type="Gene3D" id="3.40.50.300">
    <property type="entry name" value="P-loop containing nucleotide triphosphate hydrolases"/>
    <property type="match status" value="3"/>
</dbReference>
<dbReference type="EC" id="5.6.2.4" evidence="7"/>
<dbReference type="PANTHER" id="PTHR11070:SF67">
    <property type="entry name" value="DNA 3'-5' HELICASE"/>
    <property type="match status" value="1"/>
</dbReference>
<dbReference type="Gene3D" id="1.10.486.10">
    <property type="entry name" value="PCRA, domain 4"/>
    <property type="match status" value="1"/>
</dbReference>
<proteinExistence type="predicted"/>
<dbReference type="Proteomes" id="UP000325004">
    <property type="component" value="Chromosome"/>
</dbReference>
<dbReference type="GO" id="GO:0043138">
    <property type="term" value="F:3'-5' DNA helicase activity"/>
    <property type="evidence" value="ECO:0007669"/>
    <property type="project" value="UniProtKB-EC"/>
</dbReference>
<dbReference type="GO" id="GO:0003677">
    <property type="term" value="F:DNA binding"/>
    <property type="evidence" value="ECO:0007669"/>
    <property type="project" value="InterPro"/>
</dbReference>
<evidence type="ECO:0000256" key="7">
    <source>
        <dbReference type="ARBA" id="ARBA00034808"/>
    </source>
</evidence>
<dbReference type="KEGG" id="cpri:FZC34_01680"/>
<dbReference type="GO" id="GO:0000725">
    <property type="term" value="P:recombinational repair"/>
    <property type="evidence" value="ECO:0007669"/>
    <property type="project" value="TreeGrafter"/>
</dbReference>
<evidence type="ECO:0000259" key="11">
    <source>
        <dbReference type="PROSITE" id="PS51198"/>
    </source>
</evidence>
<dbReference type="Pfam" id="PF13361">
    <property type="entry name" value="UvrD_C"/>
    <property type="match status" value="1"/>
</dbReference>
<name>A0A5C0UGC3_9PROT</name>
<feature type="binding site" evidence="9">
    <location>
        <begin position="7"/>
        <end position="14"/>
    </location>
    <ligand>
        <name>ATP</name>
        <dbReference type="ChEBI" id="CHEBI:30616"/>
    </ligand>
</feature>
<keyword evidence="5" id="KW-0413">Isomerase</keyword>
<dbReference type="InterPro" id="IPR000212">
    <property type="entry name" value="DNA_helicase_UvrD/REP"/>
</dbReference>
<sequence>MITWVDASAGSGKTYNLVQEIKKLILKKVHGESILCLSFSNAAANEMKDRLRAYSDKIRFYTVHSFCNTFYDDSQLINEIESENLIKRIINDVLQEQAWFDLIYLLLDEWASLLSHIIMIVKQDNIVTLNDLCDFVWNPIEFPDSVICDLNKGGNLELKLLNANSINSIEGSNDNNTNDDSYSDINDHGTSENSNDSSSNIADKYNRLDAHNSGVNSYDRVSKQNITPEHVFNIIMTKDGELRKKLYSKKWGMNHIQSREWLDNYFIQIKEKSDEYNEYQVNLKSNSIGQFINHIKLLYRAEKDKNKLVDFNDLIKNVNFADYNVLQKIIPIKYIFVDEAQDLSQGQWDVVLNLYKEIQSSNKCTLYIVGDEKQSIYSSNTFDGPLFTKMKRNLQNYAKTYGLQFEVKKLHASYRSSDDILHFVDTVMSYTNYPTKHISNVNFRGKVQCKLFDDNRVDSKIFTDMIKKIRDLVNEYYLFEQGKYVEFKDILILIKKRNNSTFRLLSEIQNAGIPINEHPFYIMYDCIVESLINIAKFALFKDSTALIAILKNGYFKWSYEDLEMLFCEQENIFNLNEDYCINLGNYSDMSDEFLAKVIELNKYIKRWVSYPKNIIPFFSQIVFNDNYGKYLMKLGYNSILAFWEIVNDFGEESWLEFFDYVRKSKKMVNHHNNGIRIKTVHSSKGLESPIVIIFDDSKYDNIQDVLYDSGKVIFPHKQSIKYQNALKKRKHISEYEYDRLLYVAITRSKEQLYIYTVKNKLSDIIFKAYAKESNIASQEINLGLELTKDYKKLS</sequence>
<dbReference type="PROSITE" id="PS51198">
    <property type="entry name" value="UVRD_HELICASE_ATP_BIND"/>
    <property type="match status" value="1"/>
</dbReference>
<dbReference type="AlphaFoldDB" id="A0A5C0UGC3"/>
<evidence type="ECO:0000256" key="1">
    <source>
        <dbReference type="ARBA" id="ARBA00022741"/>
    </source>
</evidence>
<dbReference type="SUPFAM" id="SSF52540">
    <property type="entry name" value="P-loop containing nucleoside triphosphate hydrolases"/>
    <property type="match status" value="1"/>
</dbReference>
<dbReference type="PANTHER" id="PTHR11070">
    <property type="entry name" value="UVRD / RECB / PCRA DNA HELICASE FAMILY MEMBER"/>
    <property type="match status" value="1"/>
</dbReference>
<feature type="compositionally biased region" description="Low complexity" evidence="10">
    <location>
        <begin position="172"/>
        <end position="184"/>
    </location>
</feature>
<keyword evidence="1 9" id="KW-0547">Nucleotide-binding</keyword>
<protein>
    <recommendedName>
        <fullName evidence="7">DNA 3'-5' helicase</fullName>
        <ecNumber evidence="7">5.6.2.4</ecNumber>
    </recommendedName>
</protein>
<keyword evidence="13" id="KW-1185">Reference proteome</keyword>
<dbReference type="GO" id="GO:0016887">
    <property type="term" value="F:ATP hydrolysis activity"/>
    <property type="evidence" value="ECO:0007669"/>
    <property type="project" value="RHEA"/>
</dbReference>
<evidence type="ECO:0000256" key="6">
    <source>
        <dbReference type="ARBA" id="ARBA00034617"/>
    </source>
</evidence>
<dbReference type="InterPro" id="IPR014016">
    <property type="entry name" value="UvrD-like_ATP-bd"/>
</dbReference>
<feature type="compositionally biased region" description="Polar residues" evidence="10">
    <location>
        <begin position="191"/>
        <end position="201"/>
    </location>
</feature>
<comment type="catalytic activity">
    <reaction evidence="8">
        <text>ATP + H2O = ADP + phosphate + H(+)</text>
        <dbReference type="Rhea" id="RHEA:13065"/>
        <dbReference type="ChEBI" id="CHEBI:15377"/>
        <dbReference type="ChEBI" id="CHEBI:15378"/>
        <dbReference type="ChEBI" id="CHEBI:30616"/>
        <dbReference type="ChEBI" id="CHEBI:43474"/>
        <dbReference type="ChEBI" id="CHEBI:456216"/>
        <dbReference type="EC" id="5.6.2.4"/>
    </reaction>
</comment>
<keyword evidence="3 9" id="KW-0347">Helicase</keyword>